<keyword evidence="5" id="KW-1185">Reference proteome</keyword>
<keyword evidence="1" id="KW-0808">Transferase</keyword>
<dbReference type="AlphaFoldDB" id="A0A7X9X061"/>
<dbReference type="Pfam" id="PF08541">
    <property type="entry name" value="ACP_syn_III_C"/>
    <property type="match status" value="1"/>
</dbReference>
<evidence type="ECO:0000259" key="3">
    <source>
        <dbReference type="Pfam" id="PF08541"/>
    </source>
</evidence>
<organism evidence="4 5">
    <name type="scientific">Sphingobium psychrophilum</name>
    <dbReference type="NCBI Taxonomy" id="2728834"/>
    <lineage>
        <taxon>Bacteria</taxon>
        <taxon>Pseudomonadati</taxon>
        <taxon>Pseudomonadota</taxon>
        <taxon>Alphaproteobacteria</taxon>
        <taxon>Sphingomonadales</taxon>
        <taxon>Sphingomonadaceae</taxon>
        <taxon>Sphingobium</taxon>
    </lineage>
</organism>
<dbReference type="InterPro" id="IPR002878">
    <property type="entry name" value="ChsH2_C"/>
</dbReference>
<proteinExistence type="predicted"/>
<dbReference type="Gene3D" id="3.40.47.10">
    <property type="match status" value="2"/>
</dbReference>
<dbReference type="SUPFAM" id="SSF50249">
    <property type="entry name" value="Nucleic acid-binding proteins"/>
    <property type="match status" value="1"/>
</dbReference>
<sequence length="489" mass="52331">MNANSGILSYGAYIPRLRLQRSAIFAANAWFAAGLKGLAMGERAIANWDEDSVTMAVEAARDCLTGFDRGTVTALSLASTTHPFADRLNSGIVKEALTLSDSISALDVAGSQRAGTSSLIQALNAGVNGGTQLCVASELRKARPASEGELVQGDAAAAILVGTGDPIARFIGSHSVTLDFVDHFRASGADFDYTWESRWIRDEGYSMLLGDALAAAIETLVVDPAKIDRLLIPITVRGVPEGLAKKLGVPAAAVADTLAPNVGDSGVAHPLLMLAAALEQARPGETIMLVGFGQGCDVLLFETTEAIANLPRRDGFSGALARGKADENYLRFLFHRGLLDLDRGMRAEADQKQPGTTLFRNRKTVLGLVGGRCTKTGTVQFPRSEISVNPNDRAIGTQEDYPLAEKQARIVTYTADSLTYSPAPPQYYGMIDFEGGGRMFTEFADVDAESIEVGLAMKMMFRIKAVDEKRDFIKYFWKAVPVQQPAAGE</sequence>
<dbReference type="InterPro" id="IPR016039">
    <property type="entry name" value="Thiolase-like"/>
</dbReference>
<name>A0A7X9X061_9SPHN</name>
<feature type="domain" description="ChsH2 C-terminal OB-fold" evidence="2">
    <location>
        <begin position="406"/>
        <end position="462"/>
    </location>
</feature>
<dbReference type="Pfam" id="PF01796">
    <property type="entry name" value="OB_ChsH2_C"/>
    <property type="match status" value="1"/>
</dbReference>
<evidence type="ECO:0000313" key="4">
    <source>
        <dbReference type="EMBL" id="NML13155.1"/>
    </source>
</evidence>
<reference evidence="4 5" key="1">
    <citation type="submission" date="2020-04" db="EMBL/GenBank/DDBJ databases">
        <title>Sphingobium sp. AR-3-1 isolated from Arctic soil.</title>
        <authorList>
            <person name="Dahal R.H."/>
            <person name="Chaudhary D.K."/>
        </authorList>
    </citation>
    <scope>NUCLEOTIDE SEQUENCE [LARGE SCALE GENOMIC DNA]</scope>
    <source>
        <strain evidence="4 5">AR-3-1</strain>
    </source>
</reference>
<comment type="caution">
    <text evidence="4">The sequence shown here is derived from an EMBL/GenBank/DDBJ whole genome shotgun (WGS) entry which is preliminary data.</text>
</comment>
<evidence type="ECO:0000259" key="2">
    <source>
        <dbReference type="Pfam" id="PF01796"/>
    </source>
</evidence>
<dbReference type="Proteomes" id="UP000519023">
    <property type="component" value="Unassembled WGS sequence"/>
</dbReference>
<dbReference type="CDD" id="cd00827">
    <property type="entry name" value="init_cond_enzymes"/>
    <property type="match status" value="1"/>
</dbReference>
<protein>
    <submittedName>
        <fullName evidence="4">3-hydroxy-3-methylglutaryl CoA synthase</fullName>
    </submittedName>
</protein>
<dbReference type="RefSeq" id="WP_169575435.1">
    <property type="nucleotide sequence ID" value="NZ_JABBFV010000038.1"/>
</dbReference>
<dbReference type="GO" id="GO:0016746">
    <property type="term" value="F:acyltransferase activity"/>
    <property type="evidence" value="ECO:0007669"/>
    <property type="project" value="UniProtKB-KW"/>
</dbReference>
<dbReference type="SUPFAM" id="SSF53901">
    <property type="entry name" value="Thiolase-like"/>
    <property type="match status" value="2"/>
</dbReference>
<gene>
    <name evidence="4" type="ORF">HHL08_24025</name>
</gene>
<evidence type="ECO:0000313" key="5">
    <source>
        <dbReference type="Proteomes" id="UP000519023"/>
    </source>
</evidence>
<evidence type="ECO:0000256" key="1">
    <source>
        <dbReference type="ARBA" id="ARBA00022679"/>
    </source>
</evidence>
<dbReference type="InterPro" id="IPR012340">
    <property type="entry name" value="NA-bd_OB-fold"/>
</dbReference>
<dbReference type="InterPro" id="IPR013747">
    <property type="entry name" value="ACP_syn_III_C"/>
</dbReference>
<feature type="domain" description="Beta-ketoacyl-[acyl-carrier-protein] synthase III C-terminal" evidence="3">
    <location>
        <begin position="222"/>
        <end position="296"/>
    </location>
</feature>
<accession>A0A7X9X061</accession>
<dbReference type="EMBL" id="JABBFV010000038">
    <property type="protein sequence ID" value="NML13155.1"/>
    <property type="molecule type" value="Genomic_DNA"/>
</dbReference>